<comment type="similarity">
    <text evidence="2 7">Belongs to the TCP-1 chaperonin family.</text>
</comment>
<sequence>MSAISVLNPKAEIARASHSLAINMSAARGLQEILKSNLGPKGTMKMLVSGSGDIKITKDGNVLLHEMQIQHPTASLIARTATAQDDVTGDGTTSSVLIIAELLKQADNYISEGLHPRIIVEGFDMARQKALEVLERVKVPCKVDRDVLTQVARSSLQTKVTPELAEHLTSVVVDAVLDIHEEGKPIDLFMVEMMEMMHKTESDTKLVRGLVLDHGSRHPDMPKAARDAFILTANISLEYEKTEVNSGFFYKSAEERDKLVAAERAFTDEKVKKIIELKKKVCEGTNKSFVLINQKGIDPVSLDLLAAEGIMALRRAKRRNMERLTLACGGVAVNSVDDLLPENLGHADDVYEHVLGEDKFTYIEGCKNPKSVTVLIKAPNKHSMIQIKDAIKDGLKAVVNAIEDRFIVPGAGAFEIAISDELTTFKDSVKGKARLGVAAFAEAMLVIPKTLAQNAGHDQQSVLVELHDAHVTTKKLVGVDLKTGGALCPIEHGILDNYRVKRQIIHSATIIASNLLLVDEIMRAGLSSLKG</sequence>
<dbReference type="InterPro" id="IPR002423">
    <property type="entry name" value="Cpn60/GroEL/TCP-1"/>
</dbReference>
<dbReference type="GO" id="GO:0140662">
    <property type="term" value="F:ATP-dependent protein folding chaperone"/>
    <property type="evidence" value="ECO:0007669"/>
    <property type="project" value="InterPro"/>
</dbReference>
<dbReference type="AlphaFoldDB" id="A0A3M7Q0S9"/>
<evidence type="ECO:0000256" key="7">
    <source>
        <dbReference type="RuleBase" id="RU004187"/>
    </source>
</evidence>
<dbReference type="NCBIfam" id="NF041083">
    <property type="entry name" value="thermosome_beta"/>
    <property type="match status" value="1"/>
</dbReference>
<evidence type="ECO:0000256" key="3">
    <source>
        <dbReference type="ARBA" id="ARBA00022490"/>
    </source>
</evidence>
<dbReference type="SUPFAM" id="SSF52029">
    <property type="entry name" value="GroEL apical domain-like"/>
    <property type="match status" value="1"/>
</dbReference>
<gene>
    <name evidence="8" type="ORF">BpHYR1_051542</name>
</gene>
<dbReference type="NCBIfam" id="TIGR02347">
    <property type="entry name" value="chap_CCT_zeta"/>
    <property type="match status" value="1"/>
</dbReference>
<keyword evidence="5 7" id="KW-0067">ATP-binding</keyword>
<keyword evidence="4 7" id="KW-0547">Nucleotide-binding</keyword>
<proteinExistence type="inferred from homology"/>
<dbReference type="CDD" id="cd03342">
    <property type="entry name" value="TCP1_zeta"/>
    <property type="match status" value="1"/>
</dbReference>
<accession>A0A3M7Q0S9</accession>
<dbReference type="GO" id="GO:0051082">
    <property type="term" value="F:unfolded protein binding"/>
    <property type="evidence" value="ECO:0007669"/>
    <property type="project" value="InterPro"/>
</dbReference>
<dbReference type="EMBL" id="REGN01007863">
    <property type="protein sequence ID" value="RNA05076.1"/>
    <property type="molecule type" value="Genomic_DNA"/>
</dbReference>
<evidence type="ECO:0000313" key="9">
    <source>
        <dbReference type="Proteomes" id="UP000276133"/>
    </source>
</evidence>
<comment type="subcellular location">
    <subcellularLocation>
        <location evidence="1">Cytoplasm</location>
    </subcellularLocation>
</comment>
<dbReference type="PROSITE" id="PS00751">
    <property type="entry name" value="TCP1_2"/>
    <property type="match status" value="1"/>
</dbReference>
<dbReference type="FunFam" id="1.10.560.10:FF:000058">
    <property type="entry name" value="T-complex protein 1 subunit zeta"/>
    <property type="match status" value="1"/>
</dbReference>
<dbReference type="Proteomes" id="UP000276133">
    <property type="component" value="Unassembled WGS sequence"/>
</dbReference>
<evidence type="ECO:0000256" key="1">
    <source>
        <dbReference type="ARBA" id="ARBA00004496"/>
    </source>
</evidence>
<dbReference type="GO" id="GO:0005524">
    <property type="term" value="F:ATP binding"/>
    <property type="evidence" value="ECO:0007669"/>
    <property type="project" value="UniProtKB-KW"/>
</dbReference>
<dbReference type="InterPro" id="IPR027410">
    <property type="entry name" value="TCP-1-like_intermed_sf"/>
</dbReference>
<dbReference type="SUPFAM" id="SSF54849">
    <property type="entry name" value="GroEL-intermediate domain like"/>
    <property type="match status" value="1"/>
</dbReference>
<dbReference type="InterPro" id="IPR053374">
    <property type="entry name" value="TCP-1_chaperonin"/>
</dbReference>
<dbReference type="GO" id="GO:0005737">
    <property type="term" value="C:cytoplasm"/>
    <property type="evidence" value="ECO:0007669"/>
    <property type="project" value="UniProtKB-SubCell"/>
</dbReference>
<dbReference type="InterPro" id="IPR017998">
    <property type="entry name" value="Chaperone_TCP-1"/>
</dbReference>
<dbReference type="Gene3D" id="3.30.260.10">
    <property type="entry name" value="TCP-1-like chaperonin intermediate domain"/>
    <property type="match status" value="1"/>
</dbReference>
<dbReference type="PROSITE" id="PS00750">
    <property type="entry name" value="TCP1_1"/>
    <property type="match status" value="1"/>
</dbReference>
<dbReference type="OrthoDB" id="10052040at2759"/>
<dbReference type="PANTHER" id="PTHR11353">
    <property type="entry name" value="CHAPERONIN"/>
    <property type="match status" value="1"/>
</dbReference>
<keyword evidence="9" id="KW-1185">Reference proteome</keyword>
<dbReference type="PROSITE" id="PS00995">
    <property type="entry name" value="TCP1_3"/>
    <property type="match status" value="1"/>
</dbReference>
<comment type="caution">
    <text evidence="8">The sequence shown here is derived from an EMBL/GenBank/DDBJ whole genome shotgun (WGS) entry which is preliminary data.</text>
</comment>
<keyword evidence="3" id="KW-0963">Cytoplasm</keyword>
<protein>
    <submittedName>
        <fullName evidence="8">T-complex 1 subunit zeta</fullName>
    </submittedName>
</protein>
<organism evidence="8 9">
    <name type="scientific">Brachionus plicatilis</name>
    <name type="common">Marine rotifer</name>
    <name type="synonym">Brachionus muelleri</name>
    <dbReference type="NCBI Taxonomy" id="10195"/>
    <lineage>
        <taxon>Eukaryota</taxon>
        <taxon>Metazoa</taxon>
        <taxon>Spiralia</taxon>
        <taxon>Gnathifera</taxon>
        <taxon>Rotifera</taxon>
        <taxon>Eurotatoria</taxon>
        <taxon>Monogononta</taxon>
        <taxon>Pseudotrocha</taxon>
        <taxon>Ploima</taxon>
        <taxon>Brachionidae</taxon>
        <taxon>Brachionus</taxon>
    </lineage>
</organism>
<name>A0A3M7Q0S9_BRAPC</name>
<dbReference type="FunFam" id="1.10.560.10:FF:000038">
    <property type="entry name" value="Chaperonin containing TCP1 subunit 6B"/>
    <property type="match status" value="1"/>
</dbReference>
<dbReference type="PRINTS" id="PR00304">
    <property type="entry name" value="TCOMPLEXTCP1"/>
</dbReference>
<dbReference type="Gene3D" id="3.50.7.10">
    <property type="entry name" value="GroEL"/>
    <property type="match status" value="1"/>
</dbReference>
<evidence type="ECO:0000256" key="4">
    <source>
        <dbReference type="ARBA" id="ARBA00022741"/>
    </source>
</evidence>
<dbReference type="InterPro" id="IPR027413">
    <property type="entry name" value="GROEL-like_equatorial_sf"/>
</dbReference>
<reference evidence="8 9" key="1">
    <citation type="journal article" date="2018" name="Sci. Rep.">
        <title>Genomic signatures of local adaptation to the degree of environmental predictability in rotifers.</title>
        <authorList>
            <person name="Franch-Gras L."/>
            <person name="Hahn C."/>
            <person name="Garcia-Roger E.M."/>
            <person name="Carmona M.J."/>
            <person name="Serra M."/>
            <person name="Gomez A."/>
        </authorList>
    </citation>
    <scope>NUCLEOTIDE SEQUENCE [LARGE SCALE GENOMIC DNA]</scope>
    <source>
        <strain evidence="8">HYR1</strain>
    </source>
</reference>
<dbReference type="SUPFAM" id="SSF48592">
    <property type="entry name" value="GroEL equatorial domain-like"/>
    <property type="match status" value="1"/>
</dbReference>
<dbReference type="GO" id="GO:0016887">
    <property type="term" value="F:ATP hydrolysis activity"/>
    <property type="evidence" value="ECO:0007669"/>
    <property type="project" value="InterPro"/>
</dbReference>
<dbReference type="FunFam" id="3.50.7.10:FF:000004">
    <property type="entry name" value="T-complex protein 1 subunit zeta"/>
    <property type="match status" value="1"/>
</dbReference>
<dbReference type="STRING" id="10195.A0A3M7Q0S9"/>
<evidence type="ECO:0000256" key="2">
    <source>
        <dbReference type="ARBA" id="ARBA00008020"/>
    </source>
</evidence>
<evidence type="ECO:0000256" key="6">
    <source>
        <dbReference type="ARBA" id="ARBA00023186"/>
    </source>
</evidence>
<evidence type="ECO:0000256" key="5">
    <source>
        <dbReference type="ARBA" id="ARBA00022840"/>
    </source>
</evidence>
<dbReference type="Gene3D" id="1.10.560.10">
    <property type="entry name" value="GroEL-like equatorial domain"/>
    <property type="match status" value="1"/>
</dbReference>
<keyword evidence="6 7" id="KW-0143">Chaperone</keyword>
<dbReference type="InterPro" id="IPR012722">
    <property type="entry name" value="Chap_CCT_zeta"/>
</dbReference>
<dbReference type="InterPro" id="IPR027409">
    <property type="entry name" value="GroEL-like_apical_dom_sf"/>
</dbReference>
<dbReference type="Pfam" id="PF00118">
    <property type="entry name" value="Cpn60_TCP1"/>
    <property type="match status" value="1"/>
</dbReference>
<dbReference type="InterPro" id="IPR002194">
    <property type="entry name" value="Chaperonin_TCP-1_CS"/>
</dbReference>
<evidence type="ECO:0000313" key="8">
    <source>
        <dbReference type="EMBL" id="RNA05076.1"/>
    </source>
</evidence>